<accession>A0A8C5PHE1</accession>
<comment type="catalytic activity">
    <reaction evidence="4">
        <text>8,9-epoxy-(5Z,11Z,14Z)-eicosatrienoate + H2O = 8,9-dihydroxy-(5Z,11Z,14Z)-eicosatrienoate</text>
        <dbReference type="Rhea" id="RHEA:44048"/>
        <dbReference type="ChEBI" id="CHEBI:15377"/>
        <dbReference type="ChEBI" id="CHEBI:84025"/>
        <dbReference type="ChEBI" id="CHEBI:84032"/>
    </reaction>
    <physiologicalReaction direction="left-to-right" evidence="4">
        <dbReference type="Rhea" id="RHEA:44049"/>
    </physiologicalReaction>
</comment>
<evidence type="ECO:0000256" key="6">
    <source>
        <dbReference type="ARBA" id="ARBA00004643"/>
    </source>
</evidence>
<keyword evidence="11 19" id="KW-0058">Aromatic hydrocarbons catabolism</keyword>
<proteinExistence type="inferred from homology"/>
<evidence type="ECO:0000256" key="8">
    <source>
        <dbReference type="ARBA" id="ARBA00022481"/>
    </source>
</evidence>
<keyword evidence="12 19" id="KW-0378">Hydrolase</keyword>
<evidence type="ECO:0000256" key="21">
    <source>
        <dbReference type="SAM" id="Phobius"/>
    </source>
</evidence>
<dbReference type="InterPro" id="IPR010497">
    <property type="entry name" value="Epoxide_hydro_N"/>
</dbReference>
<name>A0A8C5PHE1_9ANUR</name>
<evidence type="ECO:0000256" key="12">
    <source>
        <dbReference type="ARBA" id="ARBA00022801"/>
    </source>
</evidence>
<keyword evidence="16" id="KW-0443">Lipid metabolism</keyword>
<evidence type="ECO:0000256" key="9">
    <source>
        <dbReference type="ARBA" id="ARBA00022575"/>
    </source>
</evidence>
<keyword evidence="10 21" id="KW-0812">Transmembrane</keyword>
<evidence type="ECO:0000256" key="20">
    <source>
        <dbReference type="PIRSR" id="PIRSR001112-1"/>
    </source>
</evidence>
<evidence type="ECO:0000256" key="15">
    <source>
        <dbReference type="ARBA" id="ARBA00022989"/>
    </source>
</evidence>
<evidence type="ECO:0000256" key="3">
    <source>
        <dbReference type="ARBA" id="ARBA00001306"/>
    </source>
</evidence>
<feature type="active site" description="Nucleophile" evidence="20">
    <location>
        <position position="246"/>
    </location>
</feature>
<dbReference type="GO" id="GO:0009636">
    <property type="term" value="P:response to toxic substance"/>
    <property type="evidence" value="ECO:0007669"/>
    <property type="project" value="UniProtKB-KW"/>
</dbReference>
<feature type="domain" description="Epoxide hydrolase N-terminal" evidence="22">
    <location>
        <begin position="68"/>
        <end position="177"/>
    </location>
</feature>
<dbReference type="PRINTS" id="PR00412">
    <property type="entry name" value="EPOXHYDRLASE"/>
</dbReference>
<evidence type="ECO:0000256" key="16">
    <source>
        <dbReference type="ARBA" id="ARBA00023098"/>
    </source>
</evidence>
<reference evidence="23" key="1">
    <citation type="submission" date="2025-08" db="UniProtKB">
        <authorList>
            <consortium name="Ensembl"/>
        </authorList>
    </citation>
    <scope>IDENTIFICATION</scope>
</reference>
<evidence type="ECO:0000256" key="1">
    <source>
        <dbReference type="ARBA" id="ARBA00000146"/>
    </source>
</evidence>
<keyword evidence="15 21" id="KW-1133">Transmembrane helix</keyword>
<dbReference type="GO" id="GO:0097176">
    <property type="term" value="P:epoxide metabolic process"/>
    <property type="evidence" value="ECO:0007669"/>
    <property type="project" value="TreeGrafter"/>
</dbReference>
<comment type="function">
    <text evidence="19">Biotransformation enzyme that catalyzes the hydrolysis of arene and aliphatic epoxides to less reactive and more water soluble dihydrodiols by the trans addition of water.</text>
</comment>
<keyword evidence="8" id="KW-0488">Methylation</keyword>
<dbReference type="SUPFAM" id="SSF53474">
    <property type="entry name" value="alpha/beta-Hydrolases"/>
    <property type="match status" value="1"/>
</dbReference>
<comment type="catalytic activity">
    <reaction evidence="3">
        <text>cis-stilbene oxide + H2O = (1R,2R)-hydrobenzoin</text>
        <dbReference type="Rhea" id="RHEA:23900"/>
        <dbReference type="ChEBI" id="CHEBI:15377"/>
        <dbReference type="ChEBI" id="CHEBI:50004"/>
        <dbReference type="ChEBI" id="CHEBI:50014"/>
        <dbReference type="EC" id="3.3.2.9"/>
    </reaction>
    <physiologicalReaction direction="left-to-right" evidence="3">
        <dbReference type="Rhea" id="RHEA:23901"/>
    </physiologicalReaction>
</comment>
<evidence type="ECO:0000256" key="4">
    <source>
        <dbReference type="ARBA" id="ARBA00001899"/>
    </source>
</evidence>
<feature type="active site" description="Proton acceptor" evidence="20">
    <location>
        <position position="453"/>
    </location>
</feature>
<evidence type="ECO:0000259" key="22">
    <source>
        <dbReference type="Pfam" id="PF06441"/>
    </source>
</evidence>
<evidence type="ECO:0000256" key="14">
    <source>
        <dbReference type="ARBA" id="ARBA00022848"/>
    </source>
</evidence>
<evidence type="ECO:0000256" key="18">
    <source>
        <dbReference type="ARBA" id="ARBA00047476"/>
    </source>
</evidence>
<dbReference type="GeneTree" id="ENSGT00390000002210"/>
<dbReference type="PANTHER" id="PTHR21661">
    <property type="entry name" value="EPOXIDE HYDROLASE 1-RELATED"/>
    <property type="match status" value="1"/>
</dbReference>
<evidence type="ECO:0000256" key="10">
    <source>
        <dbReference type="ARBA" id="ARBA00022692"/>
    </source>
</evidence>
<dbReference type="InterPro" id="IPR029058">
    <property type="entry name" value="AB_hydrolase_fold"/>
</dbReference>
<comment type="catalytic activity">
    <reaction evidence="2 19">
        <text>1-(4-methoxyphenyl)-N-methyl-N-[(3-methyloxetan-3-yl)methyl]methanamine + H2O = 2-{[(4-methoxybenzyl)(methyl)amino]methyl}-2-methylpropane-1,3-diol</text>
        <dbReference type="Rhea" id="RHEA:55764"/>
        <dbReference type="ChEBI" id="CHEBI:15377"/>
        <dbReference type="ChEBI" id="CHEBI:139161"/>
        <dbReference type="ChEBI" id="CHEBI:139164"/>
        <dbReference type="EC" id="3.3.2.9"/>
    </reaction>
</comment>
<comment type="similarity">
    <text evidence="7 19">Belongs to the peptidase S33 family.</text>
</comment>
<dbReference type="GO" id="GO:0019369">
    <property type="term" value="P:arachidonate metabolic process"/>
    <property type="evidence" value="ECO:0007669"/>
    <property type="project" value="TreeGrafter"/>
</dbReference>
<evidence type="ECO:0000256" key="11">
    <source>
        <dbReference type="ARBA" id="ARBA00022797"/>
    </source>
</evidence>
<dbReference type="PANTHER" id="PTHR21661:SF78">
    <property type="entry name" value="EPOXIDE HYDROLASE 1"/>
    <property type="match status" value="1"/>
</dbReference>
<evidence type="ECO:0000256" key="5">
    <source>
        <dbReference type="ARBA" id="ARBA00004390"/>
    </source>
</evidence>
<evidence type="ECO:0000256" key="17">
    <source>
        <dbReference type="ARBA" id="ARBA00023136"/>
    </source>
</evidence>
<dbReference type="Proteomes" id="UP000694569">
    <property type="component" value="Unplaced"/>
</dbReference>
<evidence type="ECO:0000256" key="19">
    <source>
        <dbReference type="PIRNR" id="PIRNR001112"/>
    </source>
</evidence>
<feature type="transmembrane region" description="Helical" evidence="21">
    <location>
        <begin position="20"/>
        <end position="39"/>
    </location>
</feature>
<reference evidence="23" key="2">
    <citation type="submission" date="2025-09" db="UniProtKB">
        <authorList>
            <consortium name="Ensembl"/>
        </authorList>
    </citation>
    <scope>IDENTIFICATION</scope>
</reference>
<keyword evidence="24" id="KW-1185">Reference proteome</keyword>
<organism evidence="23 24">
    <name type="scientific">Leptobrachium leishanense</name>
    <name type="common">Leishan spiny toad</name>
    <dbReference type="NCBI Taxonomy" id="445787"/>
    <lineage>
        <taxon>Eukaryota</taxon>
        <taxon>Metazoa</taxon>
        <taxon>Chordata</taxon>
        <taxon>Craniata</taxon>
        <taxon>Vertebrata</taxon>
        <taxon>Euteleostomi</taxon>
        <taxon>Amphibia</taxon>
        <taxon>Batrachia</taxon>
        <taxon>Anura</taxon>
        <taxon>Pelobatoidea</taxon>
        <taxon>Megophryidae</taxon>
        <taxon>Leptobrachium</taxon>
    </lineage>
</organism>
<sequence length="482" mass="55321">MWRQLLEDGRSAFNEHWPRSVLVPVAIGLGGVLVGWMFSGRKPKTIEMRDGWWGSDRKPRLLGEDTSVRPFTIEVSEEAIKDLHERLDRTRFFEALENSQFHYGINSTALQRIVTYWRNDFDWSKQVEHLNRYPHYKSNIEGLEVHFIHVKPPNLAPGQKALPLLMVHGWPGSVYEFYRIIPLLTEPAKHGLNPDLVFEVICPSIPGYGFSEASHKKGFNAVAAARVFYKLMLRLGFREFYLQGGDWGSLITTTLSQMKPEAVKGLHLNMVFLPFGGLRHILTLVVGRHFPWLVGMTKEDVRRIYPYFGKNVYALVRESGYLHIQATKPDTPGSALNDSPAGLAAYILEKFSTWTEPNFRELEDGGLERKYSLDDLLTNVMIYWLTGSITSSMRFYKENFTRSMLTSPEAKTQVYVPTGIAAFPCELVHVPRVLAKEKFRNIVTYTYMPRGGHFAAMEEPELLAKDVQNFVSEVEKRRRKSQ</sequence>
<dbReference type="InterPro" id="IPR000639">
    <property type="entry name" value="Epox_hydrolase-like"/>
</dbReference>
<comment type="subcellular location">
    <subcellularLocation>
        <location evidence="6">Endoplasmic reticulum membrane</location>
        <topology evidence="6">Single-pass type III membrane protein</topology>
    </subcellularLocation>
    <subcellularLocation>
        <location evidence="5">Microsome membrane</location>
        <topology evidence="5">Single-pass type III membrane protein</topology>
    </subcellularLocation>
</comment>
<protein>
    <recommendedName>
        <fullName evidence="19">Epoxide hydrolase</fullName>
        <ecNumber evidence="19">3.3.2.9</ecNumber>
    </recommendedName>
</protein>
<dbReference type="Pfam" id="PF06441">
    <property type="entry name" value="EHN"/>
    <property type="match status" value="1"/>
</dbReference>
<keyword evidence="17 19" id="KW-0472">Membrane</keyword>
<dbReference type="GO" id="GO:0033961">
    <property type="term" value="F:cis-stilbene-oxide hydrolase activity"/>
    <property type="evidence" value="ECO:0007669"/>
    <property type="project" value="UniProtKB-UniRule"/>
</dbReference>
<comment type="catalytic activity">
    <reaction evidence="1">
        <text>11,12-epoxy-(5Z,8Z,14Z)-eicosatrienoate + H2O = 11,12-dihydroxy-(5Z,8Z,14Z)-eicosatrienoate</text>
        <dbReference type="Rhea" id="RHEA:44044"/>
        <dbReference type="ChEBI" id="CHEBI:15377"/>
        <dbReference type="ChEBI" id="CHEBI:76625"/>
        <dbReference type="ChEBI" id="CHEBI:84031"/>
    </reaction>
    <physiologicalReaction direction="left-to-right" evidence="1">
        <dbReference type="Rhea" id="RHEA:44045"/>
    </physiologicalReaction>
</comment>
<dbReference type="GO" id="GO:0005789">
    <property type="term" value="C:endoplasmic reticulum membrane"/>
    <property type="evidence" value="ECO:0007669"/>
    <property type="project" value="UniProtKB-SubCell"/>
</dbReference>
<dbReference type="Gene3D" id="3.40.50.1820">
    <property type="entry name" value="alpha/beta hydrolase"/>
    <property type="match status" value="1"/>
</dbReference>
<dbReference type="OrthoDB" id="7130006at2759"/>
<evidence type="ECO:0000256" key="2">
    <source>
        <dbReference type="ARBA" id="ARBA00000221"/>
    </source>
</evidence>
<evidence type="ECO:0000313" key="24">
    <source>
        <dbReference type="Proteomes" id="UP000694569"/>
    </source>
</evidence>
<evidence type="ECO:0000313" key="23">
    <source>
        <dbReference type="Ensembl" id="ENSLLEP00000022830.1"/>
    </source>
</evidence>
<dbReference type="EC" id="3.3.2.9" evidence="19"/>
<feature type="active site" description="Proton donor" evidence="20">
    <location>
        <position position="396"/>
    </location>
</feature>
<dbReference type="Ensembl" id="ENSLLET00000023703.1">
    <property type="protein sequence ID" value="ENSLLEP00000022830.1"/>
    <property type="gene ID" value="ENSLLEG00000014480.1"/>
</dbReference>
<dbReference type="PIRSF" id="PIRSF001112">
    <property type="entry name" value="Epoxide_hydrolase"/>
    <property type="match status" value="1"/>
</dbReference>
<evidence type="ECO:0000256" key="13">
    <source>
        <dbReference type="ARBA" id="ARBA00022824"/>
    </source>
</evidence>
<keyword evidence="9" id="KW-0216">Detoxification</keyword>
<evidence type="ECO:0000256" key="7">
    <source>
        <dbReference type="ARBA" id="ARBA00010088"/>
    </source>
</evidence>
<comment type="catalytic activity">
    <reaction evidence="18">
        <text>2-(5Z,8Z,11Z,14Z-eicosatetraenoyl)-glycerol + H2O = glycerol + (5Z,8Z,11Z,14Z)-eicosatetraenoate + H(+)</text>
        <dbReference type="Rhea" id="RHEA:26132"/>
        <dbReference type="ChEBI" id="CHEBI:15377"/>
        <dbReference type="ChEBI" id="CHEBI:15378"/>
        <dbReference type="ChEBI" id="CHEBI:17754"/>
        <dbReference type="ChEBI" id="CHEBI:32395"/>
        <dbReference type="ChEBI" id="CHEBI:52392"/>
    </reaction>
    <physiologicalReaction direction="left-to-right" evidence="18">
        <dbReference type="Rhea" id="RHEA:26133"/>
    </physiologicalReaction>
</comment>
<keyword evidence="13 19" id="KW-0256">Endoplasmic reticulum</keyword>
<dbReference type="InterPro" id="IPR016292">
    <property type="entry name" value="Epoxide_hydrolase"/>
</dbReference>
<keyword evidence="14" id="KW-0492">Microsome</keyword>
<dbReference type="AlphaFoldDB" id="A0A8C5PHE1"/>